<accession>A0A0F9BU29</accession>
<gene>
    <name evidence="1" type="ORF">LCGC14_2688150</name>
</gene>
<comment type="caution">
    <text evidence="1">The sequence shown here is derived from an EMBL/GenBank/DDBJ whole genome shotgun (WGS) entry which is preliminary data.</text>
</comment>
<dbReference type="EMBL" id="LAZR01047570">
    <property type="protein sequence ID" value="KKK93909.1"/>
    <property type="molecule type" value="Genomic_DNA"/>
</dbReference>
<proteinExistence type="predicted"/>
<dbReference type="AlphaFoldDB" id="A0A0F9BU29"/>
<sequence length="36" mass="3746">MKGGINMDTGITIDTDEDKEDLSFTVTGAAGSGVIW</sequence>
<reference evidence="1" key="1">
    <citation type="journal article" date="2015" name="Nature">
        <title>Complex archaea that bridge the gap between prokaryotes and eukaryotes.</title>
        <authorList>
            <person name="Spang A."/>
            <person name="Saw J.H."/>
            <person name="Jorgensen S.L."/>
            <person name="Zaremba-Niedzwiedzka K."/>
            <person name="Martijn J."/>
            <person name="Lind A.E."/>
            <person name="van Eijk R."/>
            <person name="Schleper C."/>
            <person name="Guy L."/>
            <person name="Ettema T.J."/>
        </authorList>
    </citation>
    <scope>NUCLEOTIDE SEQUENCE</scope>
</reference>
<name>A0A0F9BU29_9ZZZZ</name>
<organism evidence="1">
    <name type="scientific">marine sediment metagenome</name>
    <dbReference type="NCBI Taxonomy" id="412755"/>
    <lineage>
        <taxon>unclassified sequences</taxon>
        <taxon>metagenomes</taxon>
        <taxon>ecological metagenomes</taxon>
    </lineage>
</organism>
<protein>
    <submittedName>
        <fullName evidence="1">Uncharacterized protein</fullName>
    </submittedName>
</protein>
<evidence type="ECO:0000313" key="1">
    <source>
        <dbReference type="EMBL" id="KKK93909.1"/>
    </source>
</evidence>